<protein>
    <submittedName>
        <fullName evidence="2">Uncharacterized protein</fullName>
    </submittedName>
</protein>
<dbReference type="EMBL" id="JXTI01000004">
    <property type="protein sequence ID" value="KWX15700.1"/>
    <property type="molecule type" value="Genomic_DNA"/>
</dbReference>
<feature type="region of interest" description="Disordered" evidence="1">
    <location>
        <begin position="409"/>
        <end position="490"/>
    </location>
</feature>
<organism evidence="2 3">
    <name type="scientific">Giardia duodenalis assemblage B</name>
    <dbReference type="NCBI Taxonomy" id="1394984"/>
    <lineage>
        <taxon>Eukaryota</taxon>
        <taxon>Metamonada</taxon>
        <taxon>Diplomonadida</taxon>
        <taxon>Hexamitidae</taxon>
        <taxon>Giardiinae</taxon>
        <taxon>Giardia</taxon>
    </lineage>
</organism>
<dbReference type="OrthoDB" id="10252437at2759"/>
<dbReference type="Proteomes" id="UP000070089">
    <property type="component" value="Unassembled WGS sequence"/>
</dbReference>
<evidence type="ECO:0000313" key="2">
    <source>
        <dbReference type="EMBL" id="KWX15700.1"/>
    </source>
</evidence>
<evidence type="ECO:0000256" key="1">
    <source>
        <dbReference type="SAM" id="MobiDB-lite"/>
    </source>
</evidence>
<evidence type="ECO:0000313" key="3">
    <source>
        <dbReference type="Proteomes" id="UP000070089"/>
    </source>
</evidence>
<gene>
    <name evidence="2" type="ORF">QR46_0282</name>
</gene>
<sequence length="490" mass="55581">MDNYSLNGAERGYARRTRIELCSLRQDASIDRPSYRYATYYDVDLSPEDFQTLDGLKIALQDKTKAGFLKSQFFRVRIKYCNEDSNTSTTPFLSSSEEVRSAYQMAQNLGIDWSLFVVRYTKAQSAQLQSKIPQEEYKHLQRLLGSKRKYERHMKVLHDTSNYSMIKVSNKEGIIHTSDYIDTLKSPELSSISSTASLQAHHSHNGPFGAEEFPVQSTGSSLGLSGSYNNSHQPAFKSNSYAICEPHELFSYVDALVASTVDGNVSNSVLIPTHLLCDDDDCTQNTFLMHIDARRSRDNGAEFPPQDHYQIIEKIKQESPFSKLFSIKGLERWANEIQSRAHASYVFPPTYFPIPDVYETRGFKNVAVENRILDIATLYSVYLSQRYPTPRGYHADDYRIDDVMMYLDADEDGDGDEDVDIDGGVDGDADPNPDVDDEEEEEDEEDGSKHLDDTNYGHDIPAYASLDSGLGLSKSNDFTKRRHPSYEHHD</sequence>
<dbReference type="AlphaFoldDB" id="A0A132P055"/>
<name>A0A132P055_GIAIN</name>
<feature type="compositionally biased region" description="Basic and acidic residues" evidence="1">
    <location>
        <begin position="447"/>
        <end position="456"/>
    </location>
</feature>
<reference evidence="2 3" key="1">
    <citation type="journal article" date="2015" name="Mol. Biochem. Parasitol.">
        <title>Identification of polymorphic genes for use in assemblage B genotyping assays through comparative genomics of multiple assemblage B Giardia duodenalis isolates.</title>
        <authorList>
            <person name="Wielinga C."/>
            <person name="Thompson R.C."/>
            <person name="Monis P."/>
            <person name="Ryan U."/>
        </authorList>
    </citation>
    <scope>NUCLEOTIDE SEQUENCE [LARGE SCALE GENOMIC DNA]</scope>
    <source>
        <strain evidence="2 3">BAH15c1</strain>
    </source>
</reference>
<proteinExistence type="predicted"/>
<accession>A0A132P055</accession>
<dbReference type="VEuPathDB" id="GiardiaDB:QR46_0282"/>
<comment type="caution">
    <text evidence="2">The sequence shown here is derived from an EMBL/GenBank/DDBJ whole genome shotgun (WGS) entry which is preliminary data.</text>
</comment>
<feature type="compositionally biased region" description="Acidic residues" evidence="1">
    <location>
        <begin position="409"/>
        <end position="446"/>
    </location>
</feature>